<protein>
    <submittedName>
        <fullName evidence="1">Uncharacterized protein</fullName>
    </submittedName>
</protein>
<proteinExistence type="predicted"/>
<dbReference type="RefSeq" id="WP_027841265.1">
    <property type="nucleotide sequence ID" value="NZ_LMTZ01000137.1"/>
</dbReference>
<reference evidence="1 2" key="1">
    <citation type="journal article" date="2015" name="Genome Announc.">
        <title>Draft Genome of the Euendolithic (true boring) Cyanobacterium Mastigocoleus testarum strain BC008.</title>
        <authorList>
            <person name="Guida B.S."/>
            <person name="Garcia-Pichel F."/>
        </authorList>
    </citation>
    <scope>NUCLEOTIDE SEQUENCE [LARGE SCALE GENOMIC DNA]</scope>
    <source>
        <strain evidence="1 2">BC008</strain>
    </source>
</reference>
<keyword evidence="2" id="KW-1185">Reference proteome</keyword>
<organism evidence="1 2">
    <name type="scientific">Mastigocoleus testarum BC008</name>
    <dbReference type="NCBI Taxonomy" id="371196"/>
    <lineage>
        <taxon>Bacteria</taxon>
        <taxon>Bacillati</taxon>
        <taxon>Cyanobacteriota</taxon>
        <taxon>Cyanophyceae</taxon>
        <taxon>Nostocales</taxon>
        <taxon>Hapalosiphonaceae</taxon>
        <taxon>Mastigocoleus</taxon>
    </lineage>
</organism>
<comment type="caution">
    <text evidence="1">The sequence shown here is derived from an EMBL/GenBank/DDBJ whole genome shotgun (WGS) entry which is preliminary data.</text>
</comment>
<dbReference type="EMBL" id="LMTZ01000137">
    <property type="protein sequence ID" value="KST63499.1"/>
    <property type="molecule type" value="Genomic_DNA"/>
</dbReference>
<evidence type="ECO:0000313" key="1">
    <source>
        <dbReference type="EMBL" id="KST63499.1"/>
    </source>
</evidence>
<accession>A0A0V7ZG98</accession>
<dbReference type="Proteomes" id="UP000053372">
    <property type="component" value="Unassembled WGS sequence"/>
</dbReference>
<name>A0A0V7ZG98_9CYAN</name>
<evidence type="ECO:0000313" key="2">
    <source>
        <dbReference type="Proteomes" id="UP000053372"/>
    </source>
</evidence>
<gene>
    <name evidence="1" type="ORF">BC008_13630</name>
</gene>
<dbReference type="AlphaFoldDB" id="A0A0V7ZG98"/>
<sequence length="85" mass="9359">MNISGPWSYSEACKIIKKFRSEGLEANITCGGISIDSVDREAIKAVMKKHSLGNVSLTHGLTLMQEVTIPNNQLLSVLENLNERD</sequence>